<evidence type="ECO:0000256" key="3">
    <source>
        <dbReference type="ARBA" id="ARBA00022840"/>
    </source>
</evidence>
<dbReference type="PROSITE" id="PS50157">
    <property type="entry name" value="ZINC_FINGER_C2H2_2"/>
    <property type="match status" value="1"/>
</dbReference>
<dbReference type="GO" id="GO:0005694">
    <property type="term" value="C:chromosome"/>
    <property type="evidence" value="ECO:0000318"/>
    <property type="project" value="GO_Central"/>
</dbReference>
<dbReference type="GO" id="GO:0006260">
    <property type="term" value="P:DNA replication"/>
    <property type="evidence" value="ECO:0000318"/>
    <property type="project" value="GO_Central"/>
</dbReference>
<evidence type="ECO:0000256" key="5">
    <source>
        <dbReference type="ARBA" id="ARBA00034808"/>
    </source>
</evidence>
<dbReference type="SMART" id="SM00355">
    <property type="entry name" value="ZnF_C2H2"/>
    <property type="match status" value="4"/>
</dbReference>
<comment type="similarity">
    <text evidence="1">Belongs to the helicase family. RecQ subfamily.</text>
</comment>
<dbReference type="GO" id="GO:0009378">
    <property type="term" value="F:four-way junction helicase activity"/>
    <property type="evidence" value="ECO:0000318"/>
    <property type="project" value="GO_Central"/>
</dbReference>
<dbReference type="GeneID" id="7047669"/>
<dbReference type="InterPro" id="IPR001650">
    <property type="entry name" value="Helicase_C-like"/>
</dbReference>
<proteinExistence type="inferred from homology"/>
<evidence type="ECO:0000259" key="10">
    <source>
        <dbReference type="PROSITE" id="PS51194"/>
    </source>
</evidence>
<name>B6K8G3_SCHJY</name>
<keyword evidence="2" id="KW-0547">Nucleotide-binding</keyword>
<comment type="catalytic activity">
    <reaction evidence="4">
        <text>Couples ATP hydrolysis with the unwinding of duplex DNA by translocating in the 3'-5' direction.</text>
        <dbReference type="EC" id="5.6.2.4"/>
    </reaction>
</comment>
<dbReference type="eggNOG" id="KOG0351">
    <property type="taxonomic scope" value="Eukaryota"/>
</dbReference>
<dbReference type="HOGENOM" id="CLU_234254_0_0_1"/>
<dbReference type="OrthoDB" id="2608216at2759"/>
<dbReference type="GO" id="GO:0005524">
    <property type="term" value="F:ATP binding"/>
    <property type="evidence" value="ECO:0007669"/>
    <property type="project" value="UniProtKB-KW"/>
</dbReference>
<evidence type="ECO:0000259" key="7">
    <source>
        <dbReference type="PROSITE" id="PS50157"/>
    </source>
</evidence>
<dbReference type="RefSeq" id="XP_002176107.2">
    <property type="nucleotide sequence ID" value="XM_002176071.2"/>
</dbReference>
<evidence type="ECO:0000256" key="2">
    <source>
        <dbReference type="ARBA" id="ARBA00022741"/>
    </source>
</evidence>
<keyword evidence="6" id="KW-0863">Zinc-finger</keyword>
<feature type="domain" description="Helicase ATP-binding" evidence="9">
    <location>
        <begin position="1385"/>
        <end position="1553"/>
    </location>
</feature>
<dbReference type="PROSITE" id="PS00028">
    <property type="entry name" value="ZINC_FINGER_C2H2_1"/>
    <property type="match status" value="1"/>
</dbReference>
<dbReference type="Pfam" id="PF00270">
    <property type="entry name" value="DEAD"/>
    <property type="match status" value="1"/>
</dbReference>
<evidence type="ECO:0000256" key="6">
    <source>
        <dbReference type="PROSITE-ProRule" id="PRU00042"/>
    </source>
</evidence>
<dbReference type="SUPFAM" id="SSF52540">
    <property type="entry name" value="P-loop containing nucleoside triphosphate hydrolases"/>
    <property type="match status" value="1"/>
</dbReference>
<dbReference type="PANTHER" id="PTHR13710">
    <property type="entry name" value="DNA HELICASE RECQ FAMILY MEMBER"/>
    <property type="match status" value="1"/>
</dbReference>
<evidence type="ECO:0000259" key="9">
    <source>
        <dbReference type="PROSITE" id="PS51192"/>
    </source>
</evidence>
<dbReference type="InterPro" id="IPR011545">
    <property type="entry name" value="DEAD/DEAH_box_helicase_dom"/>
</dbReference>
<dbReference type="SMART" id="SM00487">
    <property type="entry name" value="DEXDc"/>
    <property type="match status" value="1"/>
</dbReference>
<feature type="domain" description="CCHC-type" evidence="8">
    <location>
        <begin position="1856"/>
        <end position="1870"/>
    </location>
</feature>
<dbReference type="GO" id="GO:0008270">
    <property type="term" value="F:zinc ion binding"/>
    <property type="evidence" value="ECO:0007669"/>
    <property type="project" value="UniProtKB-KW"/>
</dbReference>
<dbReference type="Proteomes" id="UP000001744">
    <property type="component" value="Unassembled WGS sequence"/>
</dbReference>
<dbReference type="GO" id="GO:0043138">
    <property type="term" value="F:3'-5' DNA helicase activity"/>
    <property type="evidence" value="ECO:0000318"/>
    <property type="project" value="GO_Central"/>
</dbReference>
<evidence type="ECO:0000259" key="8">
    <source>
        <dbReference type="PROSITE" id="PS50158"/>
    </source>
</evidence>
<dbReference type="PROSITE" id="PS51192">
    <property type="entry name" value="HELICASE_ATP_BIND_1"/>
    <property type="match status" value="1"/>
</dbReference>
<dbReference type="PROSITE" id="PS51194">
    <property type="entry name" value="HELICASE_CTER"/>
    <property type="match status" value="1"/>
</dbReference>
<dbReference type="InterPro" id="IPR001878">
    <property type="entry name" value="Znf_CCHC"/>
</dbReference>
<feature type="domain" description="C2H2-type" evidence="7">
    <location>
        <begin position="1"/>
        <end position="24"/>
    </location>
</feature>
<dbReference type="GO" id="GO:0000724">
    <property type="term" value="P:double-strand break repair via homologous recombination"/>
    <property type="evidence" value="ECO:0000318"/>
    <property type="project" value="GO_Central"/>
</dbReference>
<dbReference type="VEuPathDB" id="FungiDB:SJAG_05105"/>
<organism evidence="11 12">
    <name type="scientific">Schizosaccharomyces japonicus (strain yFS275 / FY16936)</name>
    <name type="common">Fission yeast</name>
    <dbReference type="NCBI Taxonomy" id="402676"/>
    <lineage>
        <taxon>Eukaryota</taxon>
        <taxon>Fungi</taxon>
        <taxon>Dikarya</taxon>
        <taxon>Ascomycota</taxon>
        <taxon>Taphrinomycotina</taxon>
        <taxon>Schizosaccharomycetes</taxon>
        <taxon>Schizosaccharomycetales</taxon>
        <taxon>Schizosaccharomycetaceae</taxon>
        <taxon>Schizosaccharomyces</taxon>
    </lineage>
</organism>
<feature type="domain" description="Helicase C-terminal" evidence="10">
    <location>
        <begin position="1580"/>
        <end position="1735"/>
    </location>
</feature>
<dbReference type="PANTHER" id="PTHR13710:SF149">
    <property type="entry name" value="ATP-DEPENDENT DNA HELICASE TLH2"/>
    <property type="match status" value="1"/>
</dbReference>
<dbReference type="InterPro" id="IPR027417">
    <property type="entry name" value="P-loop_NTPase"/>
</dbReference>
<dbReference type="GO" id="GO:0005634">
    <property type="term" value="C:nucleus"/>
    <property type="evidence" value="ECO:0000318"/>
    <property type="project" value="GO_Central"/>
</dbReference>
<dbReference type="EMBL" id="KE651171">
    <property type="protein sequence ID" value="EEB05000.2"/>
    <property type="molecule type" value="Genomic_DNA"/>
</dbReference>
<evidence type="ECO:0000313" key="11">
    <source>
        <dbReference type="EMBL" id="EEB05000.2"/>
    </source>
</evidence>
<dbReference type="JaponicusDB" id="SJAG_05105"/>
<accession>B6K8G3</accession>
<dbReference type="Gene3D" id="3.40.50.300">
    <property type="entry name" value="P-loop containing nucleotide triphosphate hydrolases"/>
    <property type="match status" value="2"/>
</dbReference>
<dbReference type="SMART" id="SM00490">
    <property type="entry name" value="HELICc"/>
    <property type="match status" value="1"/>
</dbReference>
<keyword evidence="12" id="KW-1185">Reference proteome</keyword>
<evidence type="ECO:0000256" key="4">
    <source>
        <dbReference type="ARBA" id="ARBA00034617"/>
    </source>
</evidence>
<dbReference type="InterPro" id="IPR014001">
    <property type="entry name" value="Helicase_ATP-bd"/>
</dbReference>
<dbReference type="GO" id="GO:0003676">
    <property type="term" value="F:nucleic acid binding"/>
    <property type="evidence" value="ECO:0007669"/>
    <property type="project" value="InterPro"/>
</dbReference>
<keyword evidence="3" id="KW-0067">ATP-binding</keyword>
<dbReference type="InterPro" id="IPR022698">
    <property type="entry name" value="OrsD"/>
</dbReference>
<dbReference type="GO" id="GO:0005737">
    <property type="term" value="C:cytoplasm"/>
    <property type="evidence" value="ECO:0000318"/>
    <property type="project" value="GO_Central"/>
</dbReference>
<evidence type="ECO:0000256" key="1">
    <source>
        <dbReference type="ARBA" id="ARBA00005446"/>
    </source>
</evidence>
<dbReference type="EC" id="5.6.2.4" evidence="5"/>
<protein>
    <recommendedName>
        <fullName evidence="5">DNA 3'-5' helicase</fullName>
        <ecNumber evidence="5">5.6.2.4</ecNumber>
    </recommendedName>
</protein>
<dbReference type="InterPro" id="IPR013087">
    <property type="entry name" value="Znf_C2H2_type"/>
</dbReference>
<dbReference type="STRING" id="402676.B6K8G3"/>
<dbReference type="Pfam" id="PF00271">
    <property type="entry name" value="Helicase_C"/>
    <property type="match status" value="1"/>
</dbReference>
<dbReference type="Pfam" id="PF12013">
    <property type="entry name" value="OrsD"/>
    <property type="match status" value="1"/>
</dbReference>
<reference evidence="11 12" key="1">
    <citation type="journal article" date="2011" name="Science">
        <title>Comparative functional genomics of the fission yeasts.</title>
        <authorList>
            <person name="Rhind N."/>
            <person name="Chen Z."/>
            <person name="Yassour M."/>
            <person name="Thompson D.A."/>
            <person name="Haas B.J."/>
            <person name="Habib N."/>
            <person name="Wapinski I."/>
            <person name="Roy S."/>
            <person name="Lin M.F."/>
            <person name="Heiman D.I."/>
            <person name="Young S.K."/>
            <person name="Furuya K."/>
            <person name="Guo Y."/>
            <person name="Pidoux A."/>
            <person name="Chen H.M."/>
            <person name="Robbertse B."/>
            <person name="Goldberg J.M."/>
            <person name="Aoki K."/>
            <person name="Bayne E.H."/>
            <person name="Berlin A.M."/>
            <person name="Desjardins C.A."/>
            <person name="Dobbs E."/>
            <person name="Dukaj L."/>
            <person name="Fan L."/>
            <person name="FitzGerald M.G."/>
            <person name="French C."/>
            <person name="Gujja S."/>
            <person name="Hansen K."/>
            <person name="Keifenheim D."/>
            <person name="Levin J.Z."/>
            <person name="Mosher R.A."/>
            <person name="Mueller C.A."/>
            <person name="Pfiffner J."/>
            <person name="Priest M."/>
            <person name="Russ C."/>
            <person name="Smialowska A."/>
            <person name="Swoboda P."/>
            <person name="Sykes S.M."/>
            <person name="Vaughn M."/>
            <person name="Vengrova S."/>
            <person name="Yoder R."/>
            <person name="Zeng Q."/>
            <person name="Allshire R."/>
            <person name="Baulcombe D."/>
            <person name="Birren B.W."/>
            <person name="Brown W."/>
            <person name="Ekwall K."/>
            <person name="Kellis M."/>
            <person name="Leatherwood J."/>
            <person name="Levin H."/>
            <person name="Margalit H."/>
            <person name="Martienssen R."/>
            <person name="Nieduszynski C.A."/>
            <person name="Spatafora J.W."/>
            <person name="Friedman N."/>
            <person name="Dalgaard J.Z."/>
            <person name="Baumann P."/>
            <person name="Niki H."/>
            <person name="Regev A."/>
            <person name="Nusbaum C."/>
        </authorList>
    </citation>
    <scope>NUCLEOTIDE SEQUENCE [LARGE SCALE GENOMIC DNA]</scope>
    <source>
        <strain evidence="12">yFS275 / FY16936</strain>
    </source>
</reference>
<dbReference type="PROSITE" id="PS50158">
    <property type="entry name" value="ZF_CCHC"/>
    <property type="match status" value="1"/>
</dbReference>
<sequence length="1981" mass="225960">MSCEKCAIIFESDSKLRSHIREKHQLSVTVNIPDGDKSIPITVSKNTEVNLFYCTCGFSAKWPATFRAHAKQCASFIDTHSLVSTTGDNNQQPTLPAECLSIVEEDQSCSDESLSSSDIDDYETTAPIPLMDTADDSEELRWVPTSCPDVGNDEVGPLALELSSLGLKLIQGPLLICNTCSSIIPMEKLASHLKKHKLQMSKDLHLTLENIRFLRLDSLKSHYSSQSNVYEVVAGLPVCLNAYECLKCKNYLCGSKGTLYNHFRGKHHLSEATGYSSLVGRVQAQTLFRHWRNKVFFKVNFRAQSSESRITVFDDKDLELDSYLNESKVFAIDQNPEDTSEPDARNRSLFLHRFRWPEALEELGSVEEIRLRCYVPPIGISLPFSRLHAAIQLYFFAADKIMKRMDRGLLKLFRSTQDNSAYNDGFRPLEQEDTLKDYARRVTAYPVFEHHRDNKAVQGKVDDVESTYQLFVAEGETPELQQKVFNKLHRHTLTCSTTGDNNQQPTLPAECLSIVEEDQSCSDESLSSSDIDDYETTAPIPLMDTADDSEELRWVPTSCPDVGNDEVGPLALELSSLGLKLIQGPLLICNTCSSIIPMEKLASHLKKHKLQMSKDLHLTLENIRFLRLDSLKSHYSSQSNVYEVVAGLPGTLYNHFRGKHHLSEATGYSSLVGRVQAQTLFAIGAIKYFQGKLSCAVVRVSYYCFDDKDLELDSYLNESKVFAIDQNPEDTSEPDARNRSLFLHRFRWPEALEELGSVEEFLYFFAADKIMKRMDRGLLKLFRSTQDNSAYNDGFRPLEQEDTLKDYARRGKVDDVESTYQLFVAEGETPELQQKVFNKVHELLKSLFMVQFPTSIDINKQVSINSLRHIYCLLMGLIPQLTLWHQFWRDSFSRRLVALVEFHLMQTDFPDQVDNIEDFYDQDSEVYKRIFRFVKLDRRTVFDYLADVLGVCRKQSLVDPKASFGTLTAAVNGWQMIRIDDLRSLYNNLSERAVKVLKELTVDIDLDDLVPEDMLDNLTDRLLSTAKGYSFLQNPSCVQLRHTVFRTIVQSSSQRGWFLLGNEDDIKGKLLEQKKQNIPFDQAVKSLPWDHNQLAKYCASCTQFTEYLMVLIHIGAGQPARGNEFAKWKFRNTAEDKRELFIHMGRLMFIKHYGKQRNMTNKEDFSPRFLPRQLSLLLLRYLVLIRPAEQLFCELLYNDDSKLEDLKTSVFLKNGSTLPINGVSEVVSKYFQEVLGLSMGLRIYRDVATYFKERFLEGPQQAQLSTYDAQAGHTRQVAVSIYGRSDAVMSSMDTDVLPNAYTASINWQSLLGLEDHQEATKRTTTEPQAPSVVEHSLPLAQRNSSITEPTVTEVLKPIITRGPRRMTLPSSSNLDDCLELDNPKWDSLDRRLSLLYVTATGSGKSLTFLLPSYIEKMNLCSLMTVVIVPLIALKSDMLRRATAAGLRVKTNWEAAKADCSTVSNFPNLLILTLDQAVNPNCLKWFSSLALEGKLARIVIDEAHTVVVDSVWRSRVREMYRLAEVRAPFVLLTATLPFSYEDELLETFAVNPTKIRTDTVRKNIEYSLLTHVNDHFERILKVNWSLYNFDQNGSFRIVVFCRYKDEVKELQETINRGGIINTNAISYTGDLTDEERLESLAKFADDASNCKVMVATKAFGMGMDYPSIRLVLDVGCPETLLDYVQETGRAGRDGLESKAILLYKERDLTSAYVNDDMKTLLQSKYTCIRQFISEYMDGKSLSCPLLQGALTCLSCSKRIYKKNYKKRHNPMSQVLTMVAKRSKVATSAQNALIVKQHAERAATITERLSWSNKVIVDIKHFFSVNKTSCPVCLVHCFKQRGIQHHEAFRCRYTNGCCMKCMKPGHRRNQCPLDMNFVKHKLCYRCGLPMALDNDDQNYHIITGAAGRTCDNWACDQLLPLAWSAWNHPDYKERIQQHFLHRETTITDSDQQFANFLMQQRTTMPPLIEVCYYILYNCLGLLK</sequence>
<keyword evidence="6" id="KW-0862">Zinc</keyword>
<gene>
    <name evidence="11" type="ORF">SJAG_05105</name>
</gene>
<keyword evidence="6" id="KW-0479">Metal-binding</keyword>
<evidence type="ECO:0000313" key="12">
    <source>
        <dbReference type="Proteomes" id="UP000001744"/>
    </source>
</evidence>